<evidence type="ECO:0000256" key="5">
    <source>
        <dbReference type="PIRNR" id="PIRNR038471"/>
    </source>
</evidence>
<dbReference type="Gene3D" id="2.40.10.350">
    <property type="entry name" value="Rod shape-determining protein MreC, domain 2"/>
    <property type="match status" value="1"/>
</dbReference>
<reference evidence="8" key="2">
    <citation type="submission" date="2010-03" db="EMBL/GenBank/DDBJ databases">
        <authorList>
            <person name="Pajon A."/>
        </authorList>
    </citation>
    <scope>NUCLEOTIDE SEQUENCE</scope>
    <source>
        <strain evidence="8">Type strain: 18P13</strain>
    </source>
</reference>
<dbReference type="Proteomes" id="UP000007054">
    <property type="component" value="Chromosome"/>
</dbReference>
<evidence type="ECO:0000313" key="9">
    <source>
        <dbReference type="Proteomes" id="UP000007054"/>
    </source>
</evidence>
<organism evidence="8 9">
    <name type="scientific">Ruminococcus champanellensis (strain DSM 18848 / JCM 17042 / KCTC 15320 / 18P13)</name>
    <dbReference type="NCBI Taxonomy" id="213810"/>
    <lineage>
        <taxon>Bacteria</taxon>
        <taxon>Bacillati</taxon>
        <taxon>Bacillota</taxon>
        <taxon>Clostridia</taxon>
        <taxon>Eubacteriales</taxon>
        <taxon>Oscillospiraceae</taxon>
        <taxon>Ruminococcus</taxon>
    </lineage>
</organism>
<evidence type="ECO:0000256" key="1">
    <source>
        <dbReference type="ARBA" id="ARBA00009369"/>
    </source>
</evidence>
<dbReference type="GO" id="GO:0008360">
    <property type="term" value="P:regulation of cell shape"/>
    <property type="evidence" value="ECO:0007669"/>
    <property type="project" value="UniProtKB-KW"/>
</dbReference>
<comment type="function">
    <text evidence="5">Involved in formation and maintenance of cell shape.</text>
</comment>
<dbReference type="InterPro" id="IPR042175">
    <property type="entry name" value="Cell/Rod_MreC_2"/>
</dbReference>
<keyword evidence="3 5" id="KW-0133">Cell shape</keyword>
<dbReference type="RefSeq" id="WP_015557733.1">
    <property type="nucleotide sequence ID" value="NC_021039.1"/>
</dbReference>
<dbReference type="EMBL" id="FP929052">
    <property type="protein sequence ID" value="CBL16826.1"/>
    <property type="molecule type" value="Genomic_DNA"/>
</dbReference>
<gene>
    <name evidence="8" type="ordered locus">RUM_06090</name>
</gene>
<dbReference type="GeneID" id="83155418"/>
<dbReference type="PATRIC" id="fig|213810.4.peg.515"/>
<keyword evidence="9" id="KW-1185">Reference proteome</keyword>
<comment type="similarity">
    <text evidence="1 5">Belongs to the MreC family.</text>
</comment>
<evidence type="ECO:0000256" key="3">
    <source>
        <dbReference type="ARBA" id="ARBA00022960"/>
    </source>
</evidence>
<protein>
    <recommendedName>
        <fullName evidence="2 5">Cell shape-determining protein MreC</fullName>
    </recommendedName>
    <alternativeName>
        <fullName evidence="4 5">Cell shape protein MreC</fullName>
    </alternativeName>
</protein>
<dbReference type="InterPro" id="IPR007221">
    <property type="entry name" value="MreC"/>
</dbReference>
<dbReference type="InterPro" id="IPR042177">
    <property type="entry name" value="Cell/Rod_1"/>
</dbReference>
<evidence type="ECO:0000256" key="4">
    <source>
        <dbReference type="ARBA" id="ARBA00032089"/>
    </source>
</evidence>
<dbReference type="PANTHER" id="PTHR34138:SF1">
    <property type="entry name" value="CELL SHAPE-DETERMINING PROTEIN MREC"/>
    <property type="match status" value="1"/>
</dbReference>
<dbReference type="KEGG" id="rch:RUM_06090"/>
<evidence type="ECO:0000259" key="7">
    <source>
        <dbReference type="Pfam" id="PF04085"/>
    </source>
</evidence>
<accession>D4LB31</accession>
<dbReference type="HOGENOM" id="CLU_042663_1_2_9"/>
<dbReference type="Pfam" id="PF04085">
    <property type="entry name" value="MreC"/>
    <property type="match status" value="1"/>
</dbReference>
<dbReference type="InterPro" id="IPR055342">
    <property type="entry name" value="MreC_beta-barrel_core"/>
</dbReference>
<evidence type="ECO:0000256" key="2">
    <source>
        <dbReference type="ARBA" id="ARBA00013855"/>
    </source>
</evidence>
<dbReference type="PIRSF" id="PIRSF038471">
    <property type="entry name" value="MreC"/>
    <property type="match status" value="1"/>
</dbReference>
<evidence type="ECO:0000313" key="8">
    <source>
        <dbReference type="EMBL" id="CBL16826.1"/>
    </source>
</evidence>
<feature type="domain" description="Rod shape-determining protein MreC beta-barrel core" evidence="7">
    <location>
        <begin position="131"/>
        <end position="273"/>
    </location>
</feature>
<evidence type="ECO:0000256" key="6">
    <source>
        <dbReference type="SAM" id="Coils"/>
    </source>
</evidence>
<dbReference type="GO" id="GO:0005886">
    <property type="term" value="C:plasma membrane"/>
    <property type="evidence" value="ECO:0007669"/>
    <property type="project" value="TreeGrafter"/>
</dbReference>
<dbReference type="BioCyc" id="RCHA213810:RUM_RS02935-MONOMER"/>
<keyword evidence="6" id="KW-0175">Coiled coil</keyword>
<sequence length="285" mass="30902">MSEFFRSFKFKIILGVLALLLGVVLYAVTRGGSTTWLSQGFGVVFNPVRQAFTAVSNQIEGGVDTILNAQEYYNENQELRAQIGSLNSQLVDYENTKEELAELRKFLGIKEEHPDFVHSAPCHLISYVTNDPYGAFVIDRGREDGISVNDPVMTGEGLVGVITEVADTYATVRTILSPDLSIGAVCNRTKDTGIVEGNLRYAADGKTKMIYMDKTMTMQQGDLVITAGSSGLFPRGCVIGNVAETGMEESGLSAYAVIQPAVSLDRITSVVVILDFNGKGANYDN</sequence>
<dbReference type="AlphaFoldDB" id="D4LB31"/>
<proteinExistence type="inferred from homology"/>
<name>D4LB31_RUMC1</name>
<reference evidence="8" key="1">
    <citation type="submission" date="2010-03" db="EMBL/GenBank/DDBJ databases">
        <title>The genome sequence of Ruminococcus sp. 18P13.</title>
        <authorList>
            <consortium name="metaHIT consortium -- http://www.metahit.eu/"/>
            <person name="Pajon A."/>
            <person name="Turner K."/>
            <person name="Parkhill J."/>
            <person name="Bernalier A."/>
        </authorList>
    </citation>
    <scope>NUCLEOTIDE SEQUENCE [LARGE SCALE GENOMIC DNA]</scope>
    <source>
        <strain evidence="8">Type strain: 18P13</strain>
    </source>
</reference>
<dbReference type="STRING" id="213810.RUM_06090"/>
<feature type="coiled-coil region" evidence="6">
    <location>
        <begin position="69"/>
        <end position="103"/>
    </location>
</feature>
<dbReference type="Gene3D" id="2.40.10.340">
    <property type="entry name" value="Rod shape-determining protein MreC, domain 1"/>
    <property type="match status" value="1"/>
</dbReference>
<dbReference type="PANTHER" id="PTHR34138">
    <property type="entry name" value="CELL SHAPE-DETERMINING PROTEIN MREC"/>
    <property type="match status" value="1"/>
</dbReference>